<proteinExistence type="predicted"/>
<evidence type="ECO:0000313" key="1">
    <source>
        <dbReference type="EMBL" id="GBB84710.1"/>
    </source>
</evidence>
<evidence type="ECO:0008006" key="3">
    <source>
        <dbReference type="Google" id="ProtNLM"/>
    </source>
</evidence>
<evidence type="ECO:0000313" key="2">
    <source>
        <dbReference type="Proteomes" id="UP000247702"/>
    </source>
</evidence>
<accession>A0A2Z6Q436</accession>
<keyword evidence="2" id="KW-1185">Reference proteome</keyword>
<name>A0A2Z6Q436_9GLOM</name>
<dbReference type="Proteomes" id="UP000247702">
    <property type="component" value="Unassembled WGS sequence"/>
</dbReference>
<protein>
    <recommendedName>
        <fullName evidence="3">Protein kinase domain-containing protein</fullName>
    </recommendedName>
</protein>
<dbReference type="AlphaFoldDB" id="A0A2Z6Q436"/>
<comment type="caution">
    <text evidence="1">The sequence shown here is derived from an EMBL/GenBank/DDBJ whole genome shotgun (WGS) entry which is preliminary data.</text>
</comment>
<sequence>MDYIREDIIFAACHRAYALTDYNIQVTMDKRFEFRRQTILADKSLTKDEKSYAIKILNEDFDKYKILLNEGTKRICENCHDECLATLYCEHCVRNYLKSSFSNWTSGNNDIDNLIQQCQMETFRPDRIVEWIPYNKLQNIKYLTKGGYSEIYGAYWIDGRYDEWNSKEKQLKRKGGHDVVLKKLENVENANRSWFDESKFHLSISNK</sequence>
<feature type="non-terminal residue" evidence="1">
    <location>
        <position position="207"/>
    </location>
</feature>
<dbReference type="EMBL" id="BEXD01000147">
    <property type="protein sequence ID" value="GBB84710.1"/>
    <property type="molecule type" value="Genomic_DNA"/>
</dbReference>
<gene>
    <name evidence="1" type="ORF">RclHR1_01130006</name>
</gene>
<reference evidence="1 2" key="1">
    <citation type="submission" date="2017-11" db="EMBL/GenBank/DDBJ databases">
        <title>The genome of Rhizophagus clarus HR1 reveals common genetic basis of auxotrophy among arbuscular mycorrhizal fungi.</title>
        <authorList>
            <person name="Kobayashi Y."/>
        </authorList>
    </citation>
    <scope>NUCLEOTIDE SEQUENCE [LARGE SCALE GENOMIC DNA]</scope>
    <source>
        <strain evidence="1 2">HR1</strain>
    </source>
</reference>
<organism evidence="1 2">
    <name type="scientific">Rhizophagus clarus</name>
    <dbReference type="NCBI Taxonomy" id="94130"/>
    <lineage>
        <taxon>Eukaryota</taxon>
        <taxon>Fungi</taxon>
        <taxon>Fungi incertae sedis</taxon>
        <taxon>Mucoromycota</taxon>
        <taxon>Glomeromycotina</taxon>
        <taxon>Glomeromycetes</taxon>
        <taxon>Glomerales</taxon>
        <taxon>Glomeraceae</taxon>
        <taxon>Rhizophagus</taxon>
    </lineage>
</organism>